<dbReference type="PANTHER" id="PTHR34477">
    <property type="entry name" value="UPF0213 PROTEIN YHBQ"/>
    <property type="match status" value="1"/>
</dbReference>
<dbReference type="InterPro" id="IPR050190">
    <property type="entry name" value="UPF0213_domain"/>
</dbReference>
<dbReference type="EMBL" id="MHLL01000011">
    <property type="protein sequence ID" value="OGZ10227.1"/>
    <property type="molecule type" value="Genomic_DNA"/>
</dbReference>
<evidence type="ECO:0000259" key="2">
    <source>
        <dbReference type="PROSITE" id="PS50164"/>
    </source>
</evidence>
<comment type="caution">
    <text evidence="3">The sequence shown here is derived from an EMBL/GenBank/DDBJ whole genome shotgun (WGS) entry which is preliminary data.</text>
</comment>
<dbReference type="Pfam" id="PF01541">
    <property type="entry name" value="GIY-YIG"/>
    <property type="match status" value="1"/>
</dbReference>
<dbReference type="InterPro" id="IPR000305">
    <property type="entry name" value="GIY-YIG_endonuc"/>
</dbReference>
<gene>
    <name evidence="3" type="ORF">A3D65_03985</name>
</gene>
<feature type="domain" description="GIY-YIG" evidence="2">
    <location>
        <begin position="1"/>
        <end position="76"/>
    </location>
</feature>
<dbReference type="CDD" id="cd10456">
    <property type="entry name" value="GIY-YIG_UPF0213"/>
    <property type="match status" value="1"/>
</dbReference>
<organism evidence="3 4">
    <name type="scientific">Candidatus Lloydbacteria bacterium RIFCSPHIGHO2_02_FULL_50_13</name>
    <dbReference type="NCBI Taxonomy" id="1798661"/>
    <lineage>
        <taxon>Bacteria</taxon>
        <taxon>Candidatus Lloydiibacteriota</taxon>
    </lineage>
</organism>
<dbReference type="SMART" id="SM00465">
    <property type="entry name" value="GIYc"/>
    <property type="match status" value="1"/>
</dbReference>
<dbReference type="InterPro" id="IPR035901">
    <property type="entry name" value="GIY-YIG_endonuc_sf"/>
</dbReference>
<dbReference type="Proteomes" id="UP000177996">
    <property type="component" value="Unassembled WGS sequence"/>
</dbReference>
<accession>A0A1G2D9G1</accession>
<dbReference type="PROSITE" id="PS50164">
    <property type="entry name" value="GIY_YIG"/>
    <property type="match status" value="1"/>
</dbReference>
<protein>
    <recommendedName>
        <fullName evidence="2">GIY-YIG domain-containing protein</fullName>
    </recommendedName>
</protein>
<dbReference type="SUPFAM" id="SSF82771">
    <property type="entry name" value="GIY-YIG endonuclease"/>
    <property type="match status" value="1"/>
</dbReference>
<comment type="similarity">
    <text evidence="1">Belongs to the UPF0213 family.</text>
</comment>
<dbReference type="Gene3D" id="3.40.1440.10">
    <property type="entry name" value="GIY-YIG endonuclease"/>
    <property type="match status" value="1"/>
</dbReference>
<evidence type="ECO:0000256" key="1">
    <source>
        <dbReference type="ARBA" id="ARBA00007435"/>
    </source>
</evidence>
<reference evidence="3 4" key="1">
    <citation type="journal article" date="2016" name="Nat. Commun.">
        <title>Thousands of microbial genomes shed light on interconnected biogeochemical processes in an aquifer system.</title>
        <authorList>
            <person name="Anantharaman K."/>
            <person name="Brown C.T."/>
            <person name="Hug L.A."/>
            <person name="Sharon I."/>
            <person name="Castelle C.J."/>
            <person name="Probst A.J."/>
            <person name="Thomas B.C."/>
            <person name="Singh A."/>
            <person name="Wilkins M.J."/>
            <person name="Karaoz U."/>
            <person name="Brodie E.L."/>
            <person name="Williams K.H."/>
            <person name="Hubbard S.S."/>
            <person name="Banfield J.F."/>
        </authorList>
    </citation>
    <scope>NUCLEOTIDE SEQUENCE [LARGE SCALE GENOMIC DNA]</scope>
</reference>
<sequence>MYYVYILKCADWSLYAGITTDLKRRFAEHKSWKGGHYTRSKKAVRLVYAESRPNRSVALKREAEIKRWPRKKKLNLIRSGLPKFH</sequence>
<evidence type="ECO:0000313" key="4">
    <source>
        <dbReference type="Proteomes" id="UP000177996"/>
    </source>
</evidence>
<proteinExistence type="inferred from homology"/>
<name>A0A1G2D9G1_9BACT</name>
<evidence type="ECO:0000313" key="3">
    <source>
        <dbReference type="EMBL" id="OGZ10227.1"/>
    </source>
</evidence>
<dbReference type="PANTHER" id="PTHR34477:SF1">
    <property type="entry name" value="UPF0213 PROTEIN YHBQ"/>
    <property type="match status" value="1"/>
</dbReference>
<dbReference type="AlphaFoldDB" id="A0A1G2D9G1"/>